<proteinExistence type="predicted"/>
<dbReference type="Proteomes" id="UP000785679">
    <property type="component" value="Unassembled WGS sequence"/>
</dbReference>
<evidence type="ECO:0000313" key="1">
    <source>
        <dbReference type="EMBL" id="TNV84861.1"/>
    </source>
</evidence>
<dbReference type="AlphaFoldDB" id="A0A8J8T819"/>
<accession>A0A8J8T819</accession>
<dbReference type="SUPFAM" id="SSF52047">
    <property type="entry name" value="RNI-like"/>
    <property type="match status" value="1"/>
</dbReference>
<keyword evidence="2" id="KW-1185">Reference proteome</keyword>
<dbReference type="EMBL" id="RRYP01002359">
    <property type="protein sequence ID" value="TNV84861.1"/>
    <property type="molecule type" value="Genomic_DNA"/>
</dbReference>
<dbReference type="Gene3D" id="3.80.10.10">
    <property type="entry name" value="Ribonuclease Inhibitor"/>
    <property type="match status" value="1"/>
</dbReference>
<organism evidence="1 2">
    <name type="scientific">Halteria grandinella</name>
    <dbReference type="NCBI Taxonomy" id="5974"/>
    <lineage>
        <taxon>Eukaryota</taxon>
        <taxon>Sar</taxon>
        <taxon>Alveolata</taxon>
        <taxon>Ciliophora</taxon>
        <taxon>Intramacronucleata</taxon>
        <taxon>Spirotrichea</taxon>
        <taxon>Stichotrichia</taxon>
        <taxon>Sporadotrichida</taxon>
        <taxon>Halteriidae</taxon>
        <taxon>Halteria</taxon>
    </lineage>
</organism>
<name>A0A8J8T819_HALGN</name>
<protein>
    <submittedName>
        <fullName evidence="1">Uncharacterized protein</fullName>
    </submittedName>
</protein>
<sequence>MEECLAHINLEVLQITERFKSFNYGEDAPAEEEKGKKKAKAKPPKIAGNEKLPVCKGIQVRMTQNTSLRKLELRFMPLNRHLLLALFKGIEKNVHLQKLILTHEALTYATAGEFQALGAALKSSQSLLLVDFSKNSLFDDNLDYHTEITDCLVGSSVKNLKKIKITSKAVNVKTHYLELKDQRPELMIYNNGKLLKDVDVQEHSREDDDE</sequence>
<evidence type="ECO:0000313" key="2">
    <source>
        <dbReference type="Proteomes" id="UP000785679"/>
    </source>
</evidence>
<comment type="caution">
    <text evidence="1">The sequence shown here is derived from an EMBL/GenBank/DDBJ whole genome shotgun (WGS) entry which is preliminary data.</text>
</comment>
<dbReference type="InterPro" id="IPR032675">
    <property type="entry name" value="LRR_dom_sf"/>
</dbReference>
<reference evidence="1" key="1">
    <citation type="submission" date="2019-06" db="EMBL/GenBank/DDBJ databases">
        <authorList>
            <person name="Zheng W."/>
        </authorList>
    </citation>
    <scope>NUCLEOTIDE SEQUENCE</scope>
    <source>
        <strain evidence="1">QDHG01</strain>
    </source>
</reference>
<gene>
    <name evidence="1" type="ORF">FGO68_gene15901</name>
</gene>